<evidence type="ECO:0000256" key="3">
    <source>
        <dbReference type="ARBA" id="ARBA00022777"/>
    </source>
</evidence>
<organism evidence="5 6">
    <name type="scientific">Planotetraspora mira</name>
    <dbReference type="NCBI Taxonomy" id="58121"/>
    <lineage>
        <taxon>Bacteria</taxon>
        <taxon>Bacillati</taxon>
        <taxon>Actinomycetota</taxon>
        <taxon>Actinomycetes</taxon>
        <taxon>Streptosporangiales</taxon>
        <taxon>Streptosporangiaceae</taxon>
        <taxon>Planotetraspora</taxon>
    </lineage>
</organism>
<keyword evidence="2" id="KW-0808">Transferase</keyword>
<dbReference type="GO" id="GO:0042840">
    <property type="term" value="P:D-glucuronate catabolic process"/>
    <property type="evidence" value="ECO:0007669"/>
    <property type="project" value="TreeGrafter"/>
</dbReference>
<dbReference type="InterPro" id="IPR002173">
    <property type="entry name" value="Carboh/pur_kinase_PfkB_CS"/>
</dbReference>
<dbReference type="InterPro" id="IPR011611">
    <property type="entry name" value="PfkB_dom"/>
</dbReference>
<dbReference type="AlphaFoldDB" id="A0A8J3X8R5"/>
<keyword evidence="6" id="KW-1185">Reference proteome</keyword>
<dbReference type="SUPFAM" id="SSF53613">
    <property type="entry name" value="Ribokinase-like"/>
    <property type="match status" value="1"/>
</dbReference>
<dbReference type="GO" id="GO:0008673">
    <property type="term" value="F:2-dehydro-3-deoxygluconokinase activity"/>
    <property type="evidence" value="ECO:0007669"/>
    <property type="project" value="TreeGrafter"/>
</dbReference>
<proteinExistence type="inferred from homology"/>
<protein>
    <submittedName>
        <fullName evidence="5">Sugar kinase</fullName>
    </submittedName>
</protein>
<gene>
    <name evidence="5" type="ORF">Pmi06nite_55320</name>
</gene>
<dbReference type="InterPro" id="IPR050306">
    <property type="entry name" value="PfkB_Carbo_kinase"/>
</dbReference>
<keyword evidence="3 5" id="KW-0418">Kinase</keyword>
<name>A0A8J3X8R5_9ACTN</name>
<evidence type="ECO:0000259" key="4">
    <source>
        <dbReference type="Pfam" id="PF00294"/>
    </source>
</evidence>
<dbReference type="GO" id="GO:0019698">
    <property type="term" value="P:D-galacturonate catabolic process"/>
    <property type="evidence" value="ECO:0007669"/>
    <property type="project" value="TreeGrafter"/>
</dbReference>
<dbReference type="PANTHER" id="PTHR43085">
    <property type="entry name" value="HEXOKINASE FAMILY MEMBER"/>
    <property type="match status" value="1"/>
</dbReference>
<evidence type="ECO:0000256" key="1">
    <source>
        <dbReference type="ARBA" id="ARBA00010688"/>
    </source>
</evidence>
<dbReference type="CDD" id="cd01166">
    <property type="entry name" value="KdgK"/>
    <property type="match status" value="1"/>
</dbReference>
<accession>A0A8J3X8R5</accession>
<dbReference type="EMBL" id="BOOO01000033">
    <property type="protein sequence ID" value="GII32090.1"/>
    <property type="molecule type" value="Genomic_DNA"/>
</dbReference>
<evidence type="ECO:0000256" key="2">
    <source>
        <dbReference type="ARBA" id="ARBA00022679"/>
    </source>
</evidence>
<dbReference type="Gene3D" id="3.40.1190.20">
    <property type="match status" value="1"/>
</dbReference>
<evidence type="ECO:0000313" key="5">
    <source>
        <dbReference type="EMBL" id="GII32090.1"/>
    </source>
</evidence>
<reference evidence="5 6" key="1">
    <citation type="submission" date="2021-01" db="EMBL/GenBank/DDBJ databases">
        <title>Whole genome shotgun sequence of Planotetraspora mira NBRC 15435.</title>
        <authorList>
            <person name="Komaki H."/>
            <person name="Tamura T."/>
        </authorList>
    </citation>
    <scope>NUCLEOTIDE SEQUENCE [LARGE SCALE GENOMIC DNA]</scope>
    <source>
        <strain evidence="5 6">NBRC 15435</strain>
    </source>
</reference>
<evidence type="ECO:0000313" key="6">
    <source>
        <dbReference type="Proteomes" id="UP000650628"/>
    </source>
</evidence>
<comment type="caution">
    <text evidence="5">The sequence shown here is derived from an EMBL/GenBank/DDBJ whole genome shotgun (WGS) entry which is preliminary data.</text>
</comment>
<dbReference type="Pfam" id="PF00294">
    <property type="entry name" value="PfkB"/>
    <property type="match status" value="1"/>
</dbReference>
<dbReference type="GO" id="GO:0006974">
    <property type="term" value="P:DNA damage response"/>
    <property type="evidence" value="ECO:0007669"/>
    <property type="project" value="TreeGrafter"/>
</dbReference>
<dbReference type="PROSITE" id="PS00584">
    <property type="entry name" value="PFKB_KINASES_2"/>
    <property type="match status" value="1"/>
</dbReference>
<dbReference type="PANTHER" id="PTHR43085:SF15">
    <property type="entry name" value="2-DEHYDRO-3-DEOXYGLUCONOKINASE"/>
    <property type="match status" value="1"/>
</dbReference>
<dbReference type="Proteomes" id="UP000650628">
    <property type="component" value="Unassembled WGS sequence"/>
</dbReference>
<dbReference type="RefSeq" id="WP_203955997.1">
    <property type="nucleotide sequence ID" value="NZ_BOOO01000033.1"/>
</dbReference>
<feature type="domain" description="Carbohydrate kinase PfkB" evidence="4">
    <location>
        <begin position="9"/>
        <end position="303"/>
    </location>
</feature>
<dbReference type="InterPro" id="IPR029056">
    <property type="entry name" value="Ribokinase-like"/>
</dbReference>
<dbReference type="GO" id="GO:0005829">
    <property type="term" value="C:cytosol"/>
    <property type="evidence" value="ECO:0007669"/>
    <property type="project" value="TreeGrafter"/>
</dbReference>
<comment type="similarity">
    <text evidence="1">Belongs to the carbohydrate kinase PfkB family.</text>
</comment>
<sequence length="319" mass="32812">MSAVAGRPDVVGVGEAMVLLQPEPGGDLASADRLGVHVAGAELNVCAAIARLGLSASFASRVGDDPFGDRVIAAVRTLGVGTGLMKRDGGFPTGVFFKDMRPDGRRRVHYYRSGSAASVMDETDAKGIIESRPRALVVSGVTVALGEGPEQLVRTLGTTAAEAGALLVVDPNLRPTLGRQDQVIVAVRDLLEVTDLLVLGQDEAGPLFGETAPEAVFASVPQRTEVVLKAGPEGVWCRDGDARPVHVPSTARHVRDPVGAGDALLGGYLAARLSGASAERAARIGSLLAGRVVETLGDLEGLPAPDEAAGLMAGLGRPR</sequence>